<name>A0A1V5SE60_9BACT</name>
<proteinExistence type="predicted"/>
<organism evidence="2">
    <name type="scientific">candidate division WS2 bacterium ADurb.Bin280</name>
    <dbReference type="NCBI Taxonomy" id="1852829"/>
    <lineage>
        <taxon>Bacteria</taxon>
        <taxon>candidate division WS2</taxon>
    </lineage>
</organism>
<keyword evidence="1" id="KW-1133">Transmembrane helix</keyword>
<dbReference type="EMBL" id="MWBO01000020">
    <property type="protein sequence ID" value="OQA52816.1"/>
    <property type="molecule type" value="Genomic_DNA"/>
</dbReference>
<sequence>MNKNSYYSLVALGVLFVASIGLGIYAKISNSTIGEISADTVSTGLPQFEGVCRFKEIPLKTGVNTFTNNGQSFKMSEEAITYGGELLSFSQAQAANVISSVQNLTKGEELGANSQVETGENFSLTVLDGSFSLSLCLEDVK</sequence>
<comment type="caution">
    <text evidence="2">The sequence shown here is derived from an EMBL/GenBank/DDBJ whole genome shotgun (WGS) entry which is preliminary data.</text>
</comment>
<protein>
    <submittedName>
        <fullName evidence="2">Uncharacterized protein</fullName>
    </submittedName>
</protein>
<evidence type="ECO:0000256" key="1">
    <source>
        <dbReference type="SAM" id="Phobius"/>
    </source>
</evidence>
<evidence type="ECO:0000313" key="2">
    <source>
        <dbReference type="EMBL" id="OQA52816.1"/>
    </source>
</evidence>
<dbReference type="AlphaFoldDB" id="A0A1V5SE60"/>
<keyword evidence="1" id="KW-0812">Transmembrane</keyword>
<keyword evidence="1" id="KW-0472">Membrane</keyword>
<accession>A0A1V5SE60</accession>
<dbReference type="Proteomes" id="UP000485367">
    <property type="component" value="Unassembled WGS sequence"/>
</dbReference>
<feature type="transmembrane region" description="Helical" evidence="1">
    <location>
        <begin position="6"/>
        <end position="26"/>
    </location>
</feature>
<reference evidence="2" key="1">
    <citation type="submission" date="2017-02" db="EMBL/GenBank/DDBJ databases">
        <title>Delving into the versatile metabolic prowess of the omnipresent phylum Bacteroidetes.</title>
        <authorList>
            <person name="Nobu M.K."/>
            <person name="Mei R."/>
            <person name="Narihiro T."/>
            <person name="Kuroda K."/>
            <person name="Liu W.-T."/>
        </authorList>
    </citation>
    <scope>NUCLEOTIDE SEQUENCE</scope>
    <source>
        <strain evidence="2">ADurb.Bin280</strain>
    </source>
</reference>
<gene>
    <name evidence="2" type="ORF">BWY43_00324</name>
</gene>